<dbReference type="Proteomes" id="UP000887116">
    <property type="component" value="Unassembled WGS sequence"/>
</dbReference>
<dbReference type="AlphaFoldDB" id="A0A8X6HZH9"/>
<keyword evidence="2" id="KW-1185">Reference proteome</keyword>
<name>A0A8X6HZH9_TRICU</name>
<proteinExistence type="predicted"/>
<accession>A0A8X6HZH9</accession>
<reference evidence="1" key="1">
    <citation type="submission" date="2020-07" db="EMBL/GenBank/DDBJ databases">
        <title>Multicomponent nature underlies the extraordinary mechanical properties of spider dragline silk.</title>
        <authorList>
            <person name="Kono N."/>
            <person name="Nakamura H."/>
            <person name="Mori M."/>
            <person name="Yoshida Y."/>
            <person name="Ohtoshi R."/>
            <person name="Malay A.D."/>
            <person name="Moran D.A.P."/>
            <person name="Tomita M."/>
            <person name="Numata K."/>
            <person name="Arakawa K."/>
        </authorList>
    </citation>
    <scope>NUCLEOTIDE SEQUENCE</scope>
</reference>
<sequence>MFQSEAACLFQNHRKNSFRRKKIEVNLRNSIPSCKIYHFPSLFIFHLFHDNMLQNALLNEIKREISSKEVKAKEFLLEHKLIDLSNEEKSKDQIDTPVKSIPGSSNELPAFFMLPE</sequence>
<protein>
    <submittedName>
        <fullName evidence="1">Uncharacterized protein</fullName>
    </submittedName>
</protein>
<evidence type="ECO:0000313" key="1">
    <source>
        <dbReference type="EMBL" id="GFR32684.1"/>
    </source>
</evidence>
<organism evidence="1 2">
    <name type="scientific">Trichonephila clavata</name>
    <name type="common">Joro spider</name>
    <name type="synonym">Nephila clavata</name>
    <dbReference type="NCBI Taxonomy" id="2740835"/>
    <lineage>
        <taxon>Eukaryota</taxon>
        <taxon>Metazoa</taxon>
        <taxon>Ecdysozoa</taxon>
        <taxon>Arthropoda</taxon>
        <taxon>Chelicerata</taxon>
        <taxon>Arachnida</taxon>
        <taxon>Araneae</taxon>
        <taxon>Araneomorphae</taxon>
        <taxon>Entelegynae</taxon>
        <taxon>Araneoidea</taxon>
        <taxon>Nephilidae</taxon>
        <taxon>Trichonephila</taxon>
    </lineage>
</organism>
<comment type="caution">
    <text evidence="1">The sequence shown here is derived from an EMBL/GenBank/DDBJ whole genome shotgun (WGS) entry which is preliminary data.</text>
</comment>
<evidence type="ECO:0000313" key="2">
    <source>
        <dbReference type="Proteomes" id="UP000887116"/>
    </source>
</evidence>
<dbReference type="EMBL" id="BMAO01019770">
    <property type="protein sequence ID" value="GFR32684.1"/>
    <property type="molecule type" value="Genomic_DNA"/>
</dbReference>
<gene>
    <name evidence="1" type="ORF">TNCT_571091</name>
</gene>